<reference evidence="3" key="2">
    <citation type="submission" date="2024-04" db="EMBL/GenBank/DDBJ databases">
        <authorList>
            <person name="Chen Y."/>
            <person name="Shah S."/>
            <person name="Dougan E. K."/>
            <person name="Thang M."/>
            <person name="Chan C."/>
        </authorList>
    </citation>
    <scope>NUCLEOTIDE SEQUENCE [LARGE SCALE GENOMIC DNA]</scope>
</reference>
<dbReference type="EMBL" id="CAMXCT020001700">
    <property type="protein sequence ID" value="CAL1145713.1"/>
    <property type="molecule type" value="Genomic_DNA"/>
</dbReference>
<name>A0A9P1CK01_9DINO</name>
<protein>
    <submittedName>
        <fullName evidence="2">Uncharacterized protein</fullName>
    </submittedName>
</protein>
<evidence type="ECO:0000256" key="1">
    <source>
        <dbReference type="SAM" id="MobiDB-lite"/>
    </source>
</evidence>
<gene>
    <name evidence="2" type="ORF">C1SCF055_LOCUS19176</name>
</gene>
<reference evidence="2" key="1">
    <citation type="submission" date="2022-10" db="EMBL/GenBank/DDBJ databases">
        <authorList>
            <person name="Chen Y."/>
            <person name="Dougan E. K."/>
            <person name="Chan C."/>
            <person name="Rhodes N."/>
            <person name="Thang M."/>
        </authorList>
    </citation>
    <scope>NUCLEOTIDE SEQUENCE</scope>
</reference>
<organism evidence="2">
    <name type="scientific">Cladocopium goreaui</name>
    <dbReference type="NCBI Taxonomy" id="2562237"/>
    <lineage>
        <taxon>Eukaryota</taxon>
        <taxon>Sar</taxon>
        <taxon>Alveolata</taxon>
        <taxon>Dinophyceae</taxon>
        <taxon>Suessiales</taxon>
        <taxon>Symbiodiniaceae</taxon>
        <taxon>Cladocopium</taxon>
    </lineage>
</organism>
<comment type="caution">
    <text evidence="2">The sequence shown here is derived from an EMBL/GenBank/DDBJ whole genome shotgun (WGS) entry which is preliminary data.</text>
</comment>
<sequence length="107" mass="11385">MLPALRMVMAHPQHAESPAPKQLSASTQGGAGANAFDCLRRRCIHKSHAMNSVENTQVLPGAGKFDCSKIPCTKVDSTIAPWTKHATKPQALIWGRSVGLGDTGIPQ</sequence>
<keyword evidence="4" id="KW-1185">Reference proteome</keyword>
<proteinExistence type="predicted"/>
<evidence type="ECO:0000313" key="3">
    <source>
        <dbReference type="EMBL" id="CAL1145713.1"/>
    </source>
</evidence>
<dbReference type="EMBL" id="CAMXCT010001700">
    <property type="protein sequence ID" value="CAI3992338.1"/>
    <property type="molecule type" value="Genomic_DNA"/>
</dbReference>
<dbReference type="AlphaFoldDB" id="A0A9P1CK01"/>
<evidence type="ECO:0000313" key="4">
    <source>
        <dbReference type="Proteomes" id="UP001152797"/>
    </source>
</evidence>
<dbReference type="EMBL" id="CAMXCT030001700">
    <property type="protein sequence ID" value="CAL4779650.1"/>
    <property type="molecule type" value="Genomic_DNA"/>
</dbReference>
<feature type="region of interest" description="Disordered" evidence="1">
    <location>
        <begin position="7"/>
        <end position="30"/>
    </location>
</feature>
<evidence type="ECO:0000313" key="2">
    <source>
        <dbReference type="EMBL" id="CAI3992338.1"/>
    </source>
</evidence>
<accession>A0A9P1CK01</accession>
<dbReference type="Proteomes" id="UP001152797">
    <property type="component" value="Unassembled WGS sequence"/>
</dbReference>